<dbReference type="PANTHER" id="PTHR30115:SF11">
    <property type="entry name" value="NITROGEN REGULATORY PROTEIN P-II HOMOLOG"/>
    <property type="match status" value="1"/>
</dbReference>
<keyword evidence="2" id="KW-1185">Reference proteome</keyword>
<dbReference type="SUPFAM" id="SSF54913">
    <property type="entry name" value="GlnB-like"/>
    <property type="match status" value="1"/>
</dbReference>
<name>A0A8J3BFY1_9FLAO</name>
<dbReference type="SMART" id="SM00938">
    <property type="entry name" value="P-II"/>
    <property type="match status" value="1"/>
</dbReference>
<dbReference type="RefSeq" id="WP_166961733.1">
    <property type="nucleotide sequence ID" value="NZ_BMNR01000002.1"/>
</dbReference>
<reference evidence="1" key="1">
    <citation type="journal article" date="2014" name="Int. J. Syst. Evol. Microbiol.">
        <title>Complete genome sequence of Corynebacterium casei LMG S-19264T (=DSM 44701T), isolated from a smear-ripened cheese.</title>
        <authorList>
            <consortium name="US DOE Joint Genome Institute (JGI-PGF)"/>
            <person name="Walter F."/>
            <person name="Albersmeier A."/>
            <person name="Kalinowski J."/>
            <person name="Ruckert C."/>
        </authorList>
    </citation>
    <scope>NUCLEOTIDE SEQUENCE</scope>
    <source>
        <strain evidence="1">JCM 12862</strain>
    </source>
</reference>
<dbReference type="PRINTS" id="PR00340">
    <property type="entry name" value="PIIGLNB"/>
</dbReference>
<evidence type="ECO:0008006" key="3">
    <source>
        <dbReference type="Google" id="ProtNLM"/>
    </source>
</evidence>
<organism evidence="1 2">
    <name type="scientific">Yeosuana aromativorans</name>
    <dbReference type="NCBI Taxonomy" id="288019"/>
    <lineage>
        <taxon>Bacteria</taxon>
        <taxon>Pseudomonadati</taxon>
        <taxon>Bacteroidota</taxon>
        <taxon>Flavobacteriia</taxon>
        <taxon>Flavobacteriales</taxon>
        <taxon>Flavobacteriaceae</taxon>
        <taxon>Yeosuana</taxon>
    </lineage>
</organism>
<evidence type="ECO:0000313" key="2">
    <source>
        <dbReference type="Proteomes" id="UP000612329"/>
    </source>
</evidence>
<dbReference type="EMBL" id="BMNR01000002">
    <property type="protein sequence ID" value="GGK18624.1"/>
    <property type="molecule type" value="Genomic_DNA"/>
</dbReference>
<sequence length="104" mass="11894">MKEIKAFFRINRVNDVALNLQKNGFCCFSLFEGDGSGKLSDPDKEYPSLRHPFLHYKIAKLEIVCNKEDENAIVKIIKEHAHTGKSGDGLIYVTNVEQKVRIRD</sequence>
<proteinExistence type="predicted"/>
<dbReference type="PROSITE" id="PS51343">
    <property type="entry name" value="PII_GLNB_DOM"/>
    <property type="match status" value="1"/>
</dbReference>
<accession>A0A8J3BFY1</accession>
<dbReference type="GO" id="GO:0006808">
    <property type="term" value="P:regulation of nitrogen utilization"/>
    <property type="evidence" value="ECO:0007669"/>
    <property type="project" value="InterPro"/>
</dbReference>
<dbReference type="InterPro" id="IPR002187">
    <property type="entry name" value="N-reg_PII"/>
</dbReference>
<dbReference type="GO" id="GO:0030234">
    <property type="term" value="F:enzyme regulator activity"/>
    <property type="evidence" value="ECO:0007669"/>
    <property type="project" value="InterPro"/>
</dbReference>
<dbReference type="Pfam" id="PF00543">
    <property type="entry name" value="P-II"/>
    <property type="match status" value="1"/>
</dbReference>
<dbReference type="PANTHER" id="PTHR30115">
    <property type="entry name" value="NITROGEN REGULATORY PROTEIN P-II"/>
    <property type="match status" value="1"/>
</dbReference>
<dbReference type="Proteomes" id="UP000612329">
    <property type="component" value="Unassembled WGS sequence"/>
</dbReference>
<gene>
    <name evidence="1" type="ORF">GCM10007962_11000</name>
</gene>
<protein>
    <recommendedName>
        <fullName evidence="3">Nitrogen regulatory protein P-II family</fullName>
    </recommendedName>
</protein>
<dbReference type="AlphaFoldDB" id="A0A8J3BFY1"/>
<dbReference type="GO" id="GO:0005524">
    <property type="term" value="F:ATP binding"/>
    <property type="evidence" value="ECO:0007669"/>
    <property type="project" value="TreeGrafter"/>
</dbReference>
<comment type="caution">
    <text evidence="1">The sequence shown here is derived from an EMBL/GenBank/DDBJ whole genome shotgun (WGS) entry which is preliminary data.</text>
</comment>
<dbReference type="InterPro" id="IPR011322">
    <property type="entry name" value="N-reg_PII-like_a/b"/>
</dbReference>
<dbReference type="InterPro" id="IPR015867">
    <property type="entry name" value="N-reg_PII/ATP_PRibTrfase_C"/>
</dbReference>
<dbReference type="Gene3D" id="3.30.70.120">
    <property type="match status" value="1"/>
</dbReference>
<evidence type="ECO:0000313" key="1">
    <source>
        <dbReference type="EMBL" id="GGK18624.1"/>
    </source>
</evidence>
<reference evidence="1" key="2">
    <citation type="submission" date="2020-09" db="EMBL/GenBank/DDBJ databases">
        <authorList>
            <person name="Sun Q."/>
            <person name="Ohkuma M."/>
        </authorList>
    </citation>
    <scope>NUCLEOTIDE SEQUENCE</scope>
    <source>
        <strain evidence="1">JCM 12862</strain>
    </source>
</reference>
<dbReference type="GO" id="GO:0005829">
    <property type="term" value="C:cytosol"/>
    <property type="evidence" value="ECO:0007669"/>
    <property type="project" value="TreeGrafter"/>
</dbReference>